<evidence type="ECO:0000313" key="2">
    <source>
        <dbReference type="Proteomes" id="UP001198242"/>
    </source>
</evidence>
<comment type="caution">
    <text evidence="1">The sequence shown here is derived from an EMBL/GenBank/DDBJ whole genome shotgun (WGS) entry which is preliminary data.</text>
</comment>
<name>A0AAE3DZP0_9FIRM</name>
<dbReference type="RefSeq" id="WP_308456818.1">
    <property type="nucleotide sequence ID" value="NZ_JAJEQM010000014.1"/>
</dbReference>
<accession>A0AAE3DZP0</accession>
<sequence>MKVTINANGKTVQAEISEGQLKELGLVEQLKKLGLLEDKPRTGYEGREECNNKKHYFVNTIDLVIEDENTVLFDQNRYDVGNYYSDKTIAENNARADRLLRQLRQWQAQNDEPISISDWKNEGIIKYFIAYNYRSSLFEIGRCSRRREPNIIYFTTKDKVSKAVKNFRDELEWYFTEYQQRLDEE</sequence>
<reference evidence="1 2" key="1">
    <citation type="submission" date="2021-10" db="EMBL/GenBank/DDBJ databases">
        <title>Anaerobic single-cell dispensing facilitates the cultivation of human gut bacteria.</title>
        <authorList>
            <person name="Afrizal A."/>
        </authorList>
    </citation>
    <scope>NUCLEOTIDE SEQUENCE [LARGE SCALE GENOMIC DNA]</scope>
    <source>
        <strain evidence="1 2">CLA-AA-H232</strain>
    </source>
</reference>
<keyword evidence="2" id="KW-1185">Reference proteome</keyword>
<evidence type="ECO:0000313" key="1">
    <source>
        <dbReference type="EMBL" id="MCC2211205.1"/>
    </source>
</evidence>
<dbReference type="AlphaFoldDB" id="A0AAE3DZP0"/>
<gene>
    <name evidence="1" type="ORF">LKE05_10450</name>
</gene>
<dbReference type="EMBL" id="JAJEQM010000014">
    <property type="protein sequence ID" value="MCC2211205.1"/>
    <property type="molecule type" value="Genomic_DNA"/>
</dbReference>
<proteinExistence type="predicted"/>
<protein>
    <submittedName>
        <fullName evidence="1">Uncharacterized protein</fullName>
    </submittedName>
</protein>
<organism evidence="1 2">
    <name type="scientific">Hominilimicola fabiformis</name>
    <dbReference type="NCBI Taxonomy" id="2885356"/>
    <lineage>
        <taxon>Bacteria</taxon>
        <taxon>Bacillati</taxon>
        <taxon>Bacillota</taxon>
        <taxon>Clostridia</taxon>
        <taxon>Eubacteriales</taxon>
        <taxon>Oscillospiraceae</taxon>
        <taxon>Hominilimicola</taxon>
    </lineage>
</organism>
<dbReference type="Proteomes" id="UP001198242">
    <property type="component" value="Unassembled WGS sequence"/>
</dbReference>